<evidence type="ECO:0000256" key="1">
    <source>
        <dbReference type="SAM" id="MobiDB-lite"/>
    </source>
</evidence>
<proteinExistence type="predicted"/>
<dbReference type="PANTHER" id="PTHR42889:SF1">
    <property type="entry name" value="BLR3681 PROTEIN"/>
    <property type="match status" value="1"/>
</dbReference>
<evidence type="ECO:0000259" key="2">
    <source>
        <dbReference type="Pfam" id="PF04909"/>
    </source>
</evidence>
<dbReference type="GO" id="GO:0016787">
    <property type="term" value="F:hydrolase activity"/>
    <property type="evidence" value="ECO:0007669"/>
    <property type="project" value="InterPro"/>
</dbReference>
<reference evidence="3 4" key="1">
    <citation type="submission" date="2018-06" db="EMBL/GenBank/DDBJ databases">
        <title>Natronomonas sp. F16-60 a new haloarchaeon isolated from a solar saltern of Isla Cristina, Huelva, Spain.</title>
        <authorList>
            <person name="Duran-Viseras A."/>
            <person name="Sanchez-Porro C."/>
            <person name="Ventosa A."/>
        </authorList>
    </citation>
    <scope>NUCLEOTIDE SEQUENCE [LARGE SCALE GENOMIC DNA]</scope>
    <source>
        <strain evidence="3 4">F16-60</strain>
    </source>
</reference>
<dbReference type="SUPFAM" id="SSF51556">
    <property type="entry name" value="Metallo-dependent hydrolases"/>
    <property type="match status" value="1"/>
</dbReference>
<dbReference type="Pfam" id="PF04909">
    <property type="entry name" value="Amidohydro_2"/>
    <property type="match status" value="1"/>
</dbReference>
<dbReference type="InterPro" id="IPR032466">
    <property type="entry name" value="Metal_Hydrolase"/>
</dbReference>
<protein>
    <recommendedName>
        <fullName evidence="2">Amidohydrolase-related domain-containing protein</fullName>
    </recommendedName>
</protein>
<feature type="region of interest" description="Disordered" evidence="1">
    <location>
        <begin position="335"/>
        <end position="363"/>
    </location>
</feature>
<keyword evidence="4" id="KW-1185">Reference proteome</keyword>
<dbReference type="AlphaFoldDB" id="A0A554MVI3"/>
<dbReference type="PANTHER" id="PTHR42889">
    <property type="entry name" value="BLR3681 PROTEIN"/>
    <property type="match status" value="1"/>
</dbReference>
<dbReference type="Gene3D" id="3.20.20.140">
    <property type="entry name" value="Metal-dependent hydrolases"/>
    <property type="match status" value="1"/>
</dbReference>
<dbReference type="InterPro" id="IPR006680">
    <property type="entry name" value="Amidohydro-rel"/>
</dbReference>
<name>A0A554MVI3_9EURY</name>
<comment type="caution">
    <text evidence="3">The sequence shown here is derived from an EMBL/GenBank/DDBJ whole genome shotgun (WGS) entry which is preliminary data.</text>
</comment>
<feature type="domain" description="Amidohydrolase-related" evidence="2">
    <location>
        <begin position="105"/>
        <end position="323"/>
    </location>
</feature>
<dbReference type="EMBL" id="QMDX01000017">
    <property type="protein sequence ID" value="TSD09138.1"/>
    <property type="molecule type" value="Genomic_DNA"/>
</dbReference>
<organism evidence="3 4">
    <name type="scientific">Haloglomus irregulare</name>
    <dbReference type="NCBI Taxonomy" id="2234134"/>
    <lineage>
        <taxon>Archaea</taxon>
        <taxon>Methanobacteriati</taxon>
        <taxon>Methanobacteriota</taxon>
        <taxon>Stenosarchaea group</taxon>
        <taxon>Halobacteria</taxon>
        <taxon>Halobacteriales</taxon>
        <taxon>Natronomonadaceae</taxon>
        <taxon>Haloglomus</taxon>
    </lineage>
</organism>
<evidence type="ECO:0000313" key="4">
    <source>
        <dbReference type="Proteomes" id="UP000319894"/>
    </source>
</evidence>
<dbReference type="Proteomes" id="UP000319894">
    <property type="component" value="Unassembled WGS sequence"/>
</dbReference>
<accession>A0A554MVI3</accession>
<dbReference type="InParanoid" id="A0A554MVI3"/>
<gene>
    <name evidence="3" type="ORF">DP107_16945</name>
</gene>
<evidence type="ECO:0000313" key="3">
    <source>
        <dbReference type="EMBL" id="TSD09138.1"/>
    </source>
</evidence>
<feature type="compositionally biased region" description="Basic and acidic residues" evidence="1">
    <location>
        <begin position="335"/>
        <end position="348"/>
    </location>
</feature>
<sequence>MYCGAITMYKDTLIGDGVMHAYNNNPSNARSDTAEQVLEDIHGLSTAASAPGTEHSEERWFRNFTADEIEEAGFLESDVDFGVYHSTPIFDYFHDGYSALGSGVKMRDNNPDRVKLLGCVDPLSSDATEEMERQVNELDVDGFKMYPTFYRDGKVQELKMDDDLLPLVEKAHELGIGHIGVHKVFPLGPVGQHHVDVGDVADIAGQYSDIKFELLHTDLAFLEEIKLMLNTHDNIYANLEFTTAFLYFSPKRFREILGELLMWGGPEKIIWSTGVPLVHPQSLIEAMWDLEFTEEEREEYNYPELTDDIKEMILGENLANLYGWDTDKLRSTVQDDKWSQRRQQEGKPDPWSGIEMDTVSADD</sequence>